<evidence type="ECO:0000313" key="1">
    <source>
        <dbReference type="EMBL" id="GAH76056.1"/>
    </source>
</evidence>
<dbReference type="AlphaFoldDB" id="X1I0Y5"/>
<comment type="caution">
    <text evidence="1">The sequence shown here is derived from an EMBL/GenBank/DDBJ whole genome shotgun (WGS) entry which is preliminary data.</text>
</comment>
<gene>
    <name evidence="1" type="ORF">S03H2_42419</name>
</gene>
<dbReference type="EMBL" id="BARU01026405">
    <property type="protein sequence ID" value="GAH76056.1"/>
    <property type="molecule type" value="Genomic_DNA"/>
</dbReference>
<protein>
    <submittedName>
        <fullName evidence="1">Uncharacterized protein</fullName>
    </submittedName>
</protein>
<reference evidence="1" key="1">
    <citation type="journal article" date="2014" name="Front. Microbiol.">
        <title>High frequency of phylogenetically diverse reductive dehalogenase-homologous genes in deep subseafloor sedimentary metagenomes.</title>
        <authorList>
            <person name="Kawai M."/>
            <person name="Futagami T."/>
            <person name="Toyoda A."/>
            <person name="Takaki Y."/>
            <person name="Nishi S."/>
            <person name="Hori S."/>
            <person name="Arai W."/>
            <person name="Tsubouchi T."/>
            <person name="Morono Y."/>
            <person name="Uchiyama I."/>
            <person name="Ito T."/>
            <person name="Fujiyama A."/>
            <person name="Inagaki F."/>
            <person name="Takami H."/>
        </authorList>
    </citation>
    <scope>NUCLEOTIDE SEQUENCE</scope>
    <source>
        <strain evidence="1">Expedition CK06-06</strain>
    </source>
</reference>
<feature type="non-terminal residue" evidence="1">
    <location>
        <position position="87"/>
    </location>
</feature>
<sequence length="87" mass="9913">MDELIRTVASLRNMISEMDRKGLELKRITKTSALLMMSGLSSNSIPINIVERCIREQNNDGGWVGVVDTIWNTQFLKLLSRPELHLN</sequence>
<organism evidence="1">
    <name type="scientific">marine sediment metagenome</name>
    <dbReference type="NCBI Taxonomy" id="412755"/>
    <lineage>
        <taxon>unclassified sequences</taxon>
        <taxon>metagenomes</taxon>
        <taxon>ecological metagenomes</taxon>
    </lineage>
</organism>
<proteinExistence type="predicted"/>
<name>X1I0Y5_9ZZZZ</name>
<accession>X1I0Y5</accession>